<organism evidence="1 2">
    <name type="scientific">Frankliniella occidentalis</name>
    <name type="common">Western flower thrips</name>
    <name type="synonym">Euthrips occidentalis</name>
    <dbReference type="NCBI Taxonomy" id="133901"/>
    <lineage>
        <taxon>Eukaryota</taxon>
        <taxon>Metazoa</taxon>
        <taxon>Ecdysozoa</taxon>
        <taxon>Arthropoda</taxon>
        <taxon>Hexapoda</taxon>
        <taxon>Insecta</taxon>
        <taxon>Pterygota</taxon>
        <taxon>Neoptera</taxon>
        <taxon>Paraneoptera</taxon>
        <taxon>Thysanoptera</taxon>
        <taxon>Terebrantia</taxon>
        <taxon>Thripoidea</taxon>
        <taxon>Thripidae</taxon>
        <taxon>Frankliniella</taxon>
    </lineage>
</organism>
<dbReference type="KEGG" id="foc:127751381"/>
<proteinExistence type="predicted"/>
<reference evidence="2" key="1">
    <citation type="submission" date="2025-08" db="UniProtKB">
        <authorList>
            <consortium name="RefSeq"/>
        </authorList>
    </citation>
    <scope>IDENTIFICATION</scope>
    <source>
        <tissue evidence="2">Whole organism</tissue>
    </source>
</reference>
<gene>
    <name evidence="2" type="primary">LOC127751381</name>
</gene>
<dbReference type="RefSeq" id="XP_052130820.1">
    <property type="nucleotide sequence ID" value="XM_052274860.1"/>
</dbReference>
<name>A0A9C6X7S5_FRAOC</name>
<protein>
    <submittedName>
        <fullName evidence="2">Uncharacterized protein LOC127751381</fullName>
    </submittedName>
</protein>
<sequence length="115" mass="13481">MDLVDRFDVVMYAALTDVRPSQAGQWLWDNDLGGETEEAHAEVVPWFSNYLDKAWQDFSNRRLYYSPATDFMEIWRFPTKEHARKLCRVVAPPEISKVLWHSYGGPWGTLDLEKD</sequence>
<keyword evidence="1" id="KW-1185">Reference proteome</keyword>
<dbReference type="AlphaFoldDB" id="A0A9C6X7S5"/>
<dbReference type="GeneID" id="127751381"/>
<evidence type="ECO:0000313" key="2">
    <source>
        <dbReference type="RefSeq" id="XP_052130820.1"/>
    </source>
</evidence>
<dbReference type="Proteomes" id="UP000504606">
    <property type="component" value="Unplaced"/>
</dbReference>
<accession>A0A9C6X7S5</accession>
<evidence type="ECO:0000313" key="1">
    <source>
        <dbReference type="Proteomes" id="UP000504606"/>
    </source>
</evidence>